<organism evidence="16 18">
    <name type="scientific">Roseovarius indicus</name>
    <dbReference type="NCBI Taxonomy" id="540747"/>
    <lineage>
        <taxon>Bacteria</taxon>
        <taxon>Pseudomonadati</taxon>
        <taxon>Pseudomonadota</taxon>
        <taxon>Alphaproteobacteria</taxon>
        <taxon>Rhodobacterales</taxon>
        <taxon>Roseobacteraceae</taxon>
        <taxon>Roseovarius</taxon>
    </lineage>
</organism>
<evidence type="ECO:0000256" key="4">
    <source>
        <dbReference type="ARBA" id="ARBA00013297"/>
    </source>
</evidence>
<dbReference type="STRING" id="540747.SAMN04488031_101432"/>
<dbReference type="NCBIfam" id="TIGR00052">
    <property type="entry name" value="nudix-type nucleoside diphosphatase, YffH/AdpP family"/>
    <property type="match status" value="1"/>
</dbReference>
<dbReference type="InterPro" id="IPR000086">
    <property type="entry name" value="NUDIX_hydrolase_dom"/>
</dbReference>
<gene>
    <name evidence="17" type="primary">nudF</name>
    <name evidence="17" type="ORF">RIdsm_02914</name>
    <name evidence="16" type="ORF">XM52_11005</name>
</gene>
<evidence type="ECO:0000256" key="14">
    <source>
        <dbReference type="PIRSR" id="PIRSR604385-3"/>
    </source>
</evidence>
<comment type="catalytic activity">
    <reaction evidence="12">
        <text>ADP-D-ribose + H2O = D-ribose 5-phosphate + AMP + 2 H(+)</text>
        <dbReference type="Rhea" id="RHEA:10412"/>
        <dbReference type="ChEBI" id="CHEBI:15377"/>
        <dbReference type="ChEBI" id="CHEBI:15378"/>
        <dbReference type="ChEBI" id="CHEBI:57967"/>
        <dbReference type="ChEBI" id="CHEBI:78346"/>
        <dbReference type="ChEBI" id="CHEBI:456215"/>
        <dbReference type="EC" id="3.6.1.13"/>
    </reaction>
</comment>
<dbReference type="InterPro" id="IPR020084">
    <property type="entry name" value="NUDIX_hydrolase_CS"/>
</dbReference>
<keyword evidence="18" id="KW-1185">Reference proteome</keyword>
<evidence type="ECO:0000256" key="1">
    <source>
        <dbReference type="ARBA" id="ARBA00001946"/>
    </source>
</evidence>
<dbReference type="OrthoDB" id="5292471at2"/>
<reference evidence="17 19" key="2">
    <citation type="submission" date="2018-08" db="EMBL/GenBank/DDBJ databases">
        <title>Genetic Globetrotter - A new plasmid hitch-hiking vast phylogenetic and geographic distances.</title>
        <authorList>
            <person name="Vollmers J."/>
            <person name="Petersen J."/>
        </authorList>
    </citation>
    <scope>NUCLEOTIDE SEQUENCE [LARGE SCALE GENOMIC DNA]</scope>
    <source>
        <strain evidence="17 19">DSM 26383</strain>
    </source>
</reference>
<evidence type="ECO:0000313" key="19">
    <source>
        <dbReference type="Proteomes" id="UP000325785"/>
    </source>
</evidence>
<protein>
    <recommendedName>
        <fullName evidence="4">ADP-ribose pyrophosphatase</fullName>
        <ecNumber evidence="3">3.6.1.13</ecNumber>
    </recommendedName>
    <alternativeName>
        <fullName evidence="9">ADP-ribose diphosphatase</fullName>
    </alternativeName>
    <alternativeName>
        <fullName evidence="11">ADP-ribose phosphohydrolase</fullName>
    </alternativeName>
    <alternativeName>
        <fullName evidence="10">Adenosine diphosphoribose pyrophosphatase</fullName>
    </alternativeName>
</protein>
<dbReference type="Proteomes" id="UP000325785">
    <property type="component" value="Chromosome"/>
</dbReference>
<keyword evidence="6 17" id="KW-0378">Hydrolase</keyword>
<dbReference type="KEGG" id="rid:RIdsm_02914"/>
<evidence type="ECO:0000313" key="16">
    <source>
        <dbReference type="EMBL" id="KRS18068.1"/>
    </source>
</evidence>
<comment type="cofactor">
    <cofactor evidence="1 13">
        <name>Mg(2+)</name>
        <dbReference type="ChEBI" id="CHEBI:18420"/>
    </cofactor>
</comment>
<proteinExistence type="inferred from homology"/>
<accession>A0A0T5PAP7</accession>
<evidence type="ECO:0000256" key="7">
    <source>
        <dbReference type="ARBA" id="ARBA00022842"/>
    </source>
</evidence>
<dbReference type="CDD" id="cd24155">
    <property type="entry name" value="NUDIX_ADPRase"/>
    <property type="match status" value="1"/>
</dbReference>
<evidence type="ECO:0000256" key="6">
    <source>
        <dbReference type="ARBA" id="ARBA00022801"/>
    </source>
</evidence>
<dbReference type="GO" id="GO:0019144">
    <property type="term" value="F:ADP-sugar diphosphatase activity"/>
    <property type="evidence" value="ECO:0007669"/>
    <property type="project" value="TreeGrafter"/>
</dbReference>
<sequence length="373" mass="40483">MQEVFVTGPLAWSPLLEIVSGGEMPGPTRPARLSGAGLDLGRDTCFPPLVPWSEGAADGILVDVPERILFDRVEFFAAVLGLTPVPKHIEVNGESLAAIAFLGDTDSVAGPAWDEAGWSARWGAIALGAATEIMAYFGRKDAREVQAHLQMVLARAAARAAAANTPPATVRSATPSSEVDEAAQELSHAGFFLTRTHSLRHPVFDGHVSPLLRREVFVATDAAIVLPYDPVRDRLLLVEQFRMGPYGRGDPLPFVLEPVAGRVDAGETPEATAQREAWEEAGLRLTGLEHMTSHYCSPGCSTEFYHCYLGLTDLPDMEKGRGGLETENEDIRTHVLSFDRAMELIESGEANIGPLVLMLLWLQRERPRLRSAS</sequence>
<dbReference type="PATRIC" id="fig|540747.5.peg.5128"/>
<dbReference type="PROSITE" id="PS51462">
    <property type="entry name" value="NUDIX"/>
    <property type="match status" value="1"/>
</dbReference>
<feature type="binding site" evidence="13">
    <location>
        <position position="280"/>
    </location>
    <ligand>
        <name>Mg(2+)</name>
        <dbReference type="ChEBI" id="CHEBI:18420"/>
        <label>1</label>
    </ligand>
</feature>
<dbReference type="EC" id="3.6.1.13" evidence="3"/>
<dbReference type="InterPro" id="IPR015797">
    <property type="entry name" value="NUDIX_hydrolase-like_dom_sf"/>
</dbReference>
<evidence type="ECO:0000256" key="12">
    <source>
        <dbReference type="ARBA" id="ARBA00049546"/>
    </source>
</evidence>
<evidence type="ECO:0000313" key="18">
    <source>
        <dbReference type="Proteomes" id="UP000051401"/>
    </source>
</evidence>
<dbReference type="PANTHER" id="PTHR11839:SF5">
    <property type="entry name" value="ADP-RIBOSE PYROPHOSPHATASE"/>
    <property type="match status" value="1"/>
</dbReference>
<dbReference type="EMBL" id="CP031598">
    <property type="protein sequence ID" value="QEW27104.1"/>
    <property type="molecule type" value="Genomic_DNA"/>
</dbReference>
<keyword evidence="5 13" id="KW-0479">Metal-binding</keyword>
<evidence type="ECO:0000256" key="13">
    <source>
        <dbReference type="PIRSR" id="PIRSR604385-2"/>
    </source>
</evidence>
<comment type="similarity">
    <text evidence="2">Belongs to the Nudix hydrolase family. NudF subfamily.</text>
</comment>
<feature type="domain" description="Nudix hydrolase" evidence="15">
    <location>
        <begin position="218"/>
        <end position="358"/>
    </location>
</feature>
<dbReference type="Proteomes" id="UP000051401">
    <property type="component" value="Unassembled WGS sequence"/>
</dbReference>
<dbReference type="AlphaFoldDB" id="A0A0T5PAP7"/>
<comment type="function">
    <text evidence="8">Acts on ADP-mannose and ADP-glucose as well as ADP-ribose. Prevents glycogen biosynthesis. The reaction catalyzed by this enzyme is a limiting step of the gluconeogenic process.</text>
</comment>
<dbReference type="GO" id="GO:0019693">
    <property type="term" value="P:ribose phosphate metabolic process"/>
    <property type="evidence" value="ECO:0007669"/>
    <property type="project" value="TreeGrafter"/>
</dbReference>
<evidence type="ECO:0000256" key="2">
    <source>
        <dbReference type="ARBA" id="ARBA00007482"/>
    </source>
</evidence>
<feature type="short sequence motif" description="Nudix box" evidence="14">
    <location>
        <begin position="261"/>
        <end position="283"/>
    </location>
</feature>
<evidence type="ECO:0000256" key="8">
    <source>
        <dbReference type="ARBA" id="ARBA00025164"/>
    </source>
</evidence>
<reference evidence="16 18" key="1">
    <citation type="submission" date="2015-04" db="EMBL/GenBank/DDBJ databases">
        <title>The draft genome sequence of Roseovarius indicus B108T.</title>
        <authorList>
            <person name="Li G."/>
            <person name="Lai Q."/>
            <person name="Shao Z."/>
            <person name="Yan P."/>
        </authorList>
    </citation>
    <scope>NUCLEOTIDE SEQUENCE [LARGE SCALE GENOMIC DNA]</scope>
    <source>
        <strain evidence="16 18">B108</strain>
    </source>
</reference>
<evidence type="ECO:0000259" key="15">
    <source>
        <dbReference type="PROSITE" id="PS51462"/>
    </source>
</evidence>
<evidence type="ECO:0000256" key="11">
    <source>
        <dbReference type="ARBA" id="ARBA00033056"/>
    </source>
</evidence>
<feature type="binding site" evidence="13">
    <location>
        <position position="260"/>
    </location>
    <ligand>
        <name>Mg(2+)</name>
        <dbReference type="ChEBI" id="CHEBI:18420"/>
        <label>1</label>
    </ligand>
</feature>
<dbReference type="GO" id="GO:0005829">
    <property type="term" value="C:cytosol"/>
    <property type="evidence" value="ECO:0007669"/>
    <property type="project" value="TreeGrafter"/>
</dbReference>
<dbReference type="InterPro" id="IPR004385">
    <property type="entry name" value="NDP_pyrophosphatase"/>
</dbReference>
<dbReference type="GO" id="GO:0047631">
    <property type="term" value="F:ADP-ribose diphosphatase activity"/>
    <property type="evidence" value="ECO:0007669"/>
    <property type="project" value="UniProtKB-EC"/>
</dbReference>
<dbReference type="EMBL" id="LAXI01000005">
    <property type="protein sequence ID" value="KRS18068.1"/>
    <property type="molecule type" value="Genomic_DNA"/>
</dbReference>
<dbReference type="Pfam" id="PF00293">
    <property type="entry name" value="NUDIX"/>
    <property type="match status" value="1"/>
</dbReference>
<feature type="binding site" evidence="13">
    <location>
        <position position="329"/>
    </location>
    <ligand>
        <name>Mg(2+)</name>
        <dbReference type="ChEBI" id="CHEBI:18420"/>
        <label>1</label>
    </ligand>
</feature>
<evidence type="ECO:0000313" key="17">
    <source>
        <dbReference type="EMBL" id="QEW27104.1"/>
    </source>
</evidence>
<dbReference type="GO" id="GO:0006753">
    <property type="term" value="P:nucleoside phosphate metabolic process"/>
    <property type="evidence" value="ECO:0007669"/>
    <property type="project" value="TreeGrafter"/>
</dbReference>
<feature type="binding site" evidence="13">
    <location>
        <position position="276"/>
    </location>
    <ligand>
        <name>Mg(2+)</name>
        <dbReference type="ChEBI" id="CHEBI:18420"/>
        <label>1</label>
    </ligand>
</feature>
<evidence type="ECO:0000256" key="5">
    <source>
        <dbReference type="ARBA" id="ARBA00022723"/>
    </source>
</evidence>
<dbReference type="PANTHER" id="PTHR11839">
    <property type="entry name" value="UDP/ADP-SUGAR PYROPHOSPHATASE"/>
    <property type="match status" value="1"/>
</dbReference>
<dbReference type="PROSITE" id="PS00893">
    <property type="entry name" value="NUDIX_BOX"/>
    <property type="match status" value="1"/>
</dbReference>
<dbReference type="RefSeq" id="WP_057816167.1">
    <property type="nucleotide sequence ID" value="NZ_CP031598.1"/>
</dbReference>
<name>A0A0T5PAP7_9RHOB</name>
<dbReference type="Gene3D" id="3.90.79.10">
    <property type="entry name" value="Nucleoside Triphosphate Pyrophosphohydrolase"/>
    <property type="match status" value="1"/>
</dbReference>
<keyword evidence="7 13" id="KW-0460">Magnesium</keyword>
<evidence type="ECO:0000256" key="9">
    <source>
        <dbReference type="ARBA" id="ARBA00030162"/>
    </source>
</evidence>
<dbReference type="SUPFAM" id="SSF55811">
    <property type="entry name" value="Nudix"/>
    <property type="match status" value="1"/>
</dbReference>
<dbReference type="GO" id="GO:0046872">
    <property type="term" value="F:metal ion binding"/>
    <property type="evidence" value="ECO:0007669"/>
    <property type="project" value="UniProtKB-KW"/>
</dbReference>
<evidence type="ECO:0000256" key="10">
    <source>
        <dbReference type="ARBA" id="ARBA00030308"/>
    </source>
</evidence>
<evidence type="ECO:0000256" key="3">
    <source>
        <dbReference type="ARBA" id="ARBA00012453"/>
    </source>
</evidence>